<dbReference type="InterPro" id="IPR003593">
    <property type="entry name" value="AAA+_ATPase"/>
</dbReference>
<evidence type="ECO:0000313" key="9">
    <source>
        <dbReference type="EMBL" id="KAF4724649.1"/>
    </source>
</evidence>
<keyword evidence="3" id="KW-0812">Transmembrane</keyword>
<dbReference type="InterPro" id="IPR017871">
    <property type="entry name" value="ABC_transporter-like_CS"/>
</dbReference>
<dbReference type="Gene3D" id="3.40.50.300">
    <property type="entry name" value="P-loop containing nucleotide triphosphate hydrolases"/>
    <property type="match status" value="1"/>
</dbReference>
<evidence type="ECO:0000313" key="10">
    <source>
        <dbReference type="Proteomes" id="UP000553632"/>
    </source>
</evidence>
<feature type="domain" description="ABC transporter" evidence="8">
    <location>
        <begin position="1"/>
        <end position="211"/>
    </location>
</feature>
<dbReference type="OMA" id="SKWYGKH"/>
<keyword evidence="7" id="KW-0472">Membrane</keyword>
<dbReference type="SMART" id="SM00382">
    <property type="entry name" value="AAA"/>
    <property type="match status" value="1"/>
</dbReference>
<comment type="caution">
    <text evidence="9">The sequence shown here is derived from an EMBL/GenBank/DDBJ whole genome shotgun (WGS) entry which is preliminary data.</text>
</comment>
<comment type="subcellular location">
    <subcellularLocation>
        <location evidence="1">Membrane</location>
        <topology evidence="1">Multi-pass membrane protein</topology>
    </subcellularLocation>
</comment>
<evidence type="ECO:0000256" key="2">
    <source>
        <dbReference type="ARBA" id="ARBA00022448"/>
    </source>
</evidence>
<keyword evidence="6" id="KW-1133">Transmembrane helix</keyword>
<keyword evidence="4" id="KW-0547">Nucleotide-binding</keyword>
<dbReference type="GO" id="GO:0016020">
    <property type="term" value="C:membrane"/>
    <property type="evidence" value="ECO:0007669"/>
    <property type="project" value="UniProtKB-SubCell"/>
</dbReference>
<dbReference type="SUPFAM" id="SSF52540">
    <property type="entry name" value="P-loop containing nucleoside triphosphate hydrolases"/>
    <property type="match status" value="1"/>
</dbReference>
<dbReference type="GO" id="GO:0005524">
    <property type="term" value="F:ATP binding"/>
    <property type="evidence" value="ECO:0007669"/>
    <property type="project" value="UniProtKB-KW"/>
</dbReference>
<keyword evidence="10" id="KW-1185">Reference proteome</keyword>
<reference evidence="9 10" key="1">
    <citation type="submission" date="2020-04" db="EMBL/GenBank/DDBJ databases">
        <title>Perkinsus olseni comparative genomics.</title>
        <authorList>
            <person name="Bogema D.R."/>
        </authorList>
    </citation>
    <scope>NUCLEOTIDE SEQUENCE [LARGE SCALE GENOMIC DNA]</scope>
    <source>
        <strain evidence="9 10">ATCC PRA-207</strain>
    </source>
</reference>
<proteinExistence type="predicted"/>
<evidence type="ECO:0000259" key="8">
    <source>
        <dbReference type="PROSITE" id="PS50893"/>
    </source>
</evidence>
<evidence type="ECO:0000256" key="4">
    <source>
        <dbReference type="ARBA" id="ARBA00022741"/>
    </source>
</evidence>
<dbReference type="EMBL" id="JABANO010022762">
    <property type="protein sequence ID" value="KAF4724649.1"/>
    <property type="molecule type" value="Genomic_DNA"/>
</dbReference>
<evidence type="ECO:0000256" key="3">
    <source>
        <dbReference type="ARBA" id="ARBA00022692"/>
    </source>
</evidence>
<name>A0A7J6RV74_PEROL</name>
<dbReference type="PANTHER" id="PTHR24221">
    <property type="entry name" value="ATP-BINDING CASSETTE SUB-FAMILY B"/>
    <property type="match status" value="1"/>
</dbReference>
<dbReference type="PROSITE" id="PS00211">
    <property type="entry name" value="ABC_TRANSPORTER_1"/>
    <property type="match status" value="1"/>
</dbReference>
<dbReference type="GO" id="GO:0005737">
    <property type="term" value="C:cytoplasm"/>
    <property type="evidence" value="ECO:0007669"/>
    <property type="project" value="UniProtKB-ARBA"/>
</dbReference>
<gene>
    <name evidence="9" type="primary">ABCB2_15</name>
    <name evidence="9" type="ORF">FOZ63_008986</name>
</gene>
<dbReference type="InterPro" id="IPR039421">
    <property type="entry name" value="Type_1_exporter"/>
</dbReference>
<dbReference type="InterPro" id="IPR027417">
    <property type="entry name" value="P-loop_NTPase"/>
</dbReference>
<dbReference type="PANTHER" id="PTHR24221:SF503">
    <property type="entry name" value="MITOCHONDRIAL POTASSIUM CHANNEL ATP-BINDING SUBUNIT"/>
    <property type="match status" value="1"/>
</dbReference>
<dbReference type="Pfam" id="PF00005">
    <property type="entry name" value="ABC_tran"/>
    <property type="match status" value="1"/>
</dbReference>
<dbReference type="GO" id="GO:0016887">
    <property type="term" value="F:ATP hydrolysis activity"/>
    <property type="evidence" value="ECO:0007669"/>
    <property type="project" value="InterPro"/>
</dbReference>
<organism evidence="9 10">
    <name type="scientific">Perkinsus olseni</name>
    <name type="common">Perkinsus atlanticus</name>
    <dbReference type="NCBI Taxonomy" id="32597"/>
    <lineage>
        <taxon>Eukaryota</taxon>
        <taxon>Sar</taxon>
        <taxon>Alveolata</taxon>
        <taxon>Perkinsozoa</taxon>
        <taxon>Perkinsea</taxon>
        <taxon>Perkinsida</taxon>
        <taxon>Perkinsidae</taxon>
        <taxon>Perkinsus</taxon>
    </lineage>
</organism>
<protein>
    <submittedName>
        <fullName evidence="9">(ABC) transporter</fullName>
    </submittedName>
</protein>
<dbReference type="GO" id="GO:0042626">
    <property type="term" value="F:ATPase-coupled transmembrane transporter activity"/>
    <property type="evidence" value="ECO:0007669"/>
    <property type="project" value="TreeGrafter"/>
</dbReference>
<evidence type="ECO:0000256" key="1">
    <source>
        <dbReference type="ARBA" id="ARBA00004141"/>
    </source>
</evidence>
<evidence type="ECO:0000256" key="6">
    <source>
        <dbReference type="ARBA" id="ARBA00022989"/>
    </source>
</evidence>
<keyword evidence="2" id="KW-0813">Transport</keyword>
<feature type="non-terminal residue" evidence="9">
    <location>
        <position position="1"/>
    </location>
</feature>
<dbReference type="AlphaFoldDB" id="A0A7J6RV74"/>
<dbReference type="InterPro" id="IPR003439">
    <property type="entry name" value="ABC_transporter-like_ATP-bd"/>
</dbReference>
<keyword evidence="5" id="KW-0067">ATP-binding</keyword>
<dbReference type="FunFam" id="3.40.50.300:FF:000836">
    <property type="entry name" value="ABC transporter B family member 25"/>
    <property type="match status" value="1"/>
</dbReference>
<dbReference type="Proteomes" id="UP000553632">
    <property type="component" value="Unassembled WGS sequence"/>
</dbReference>
<evidence type="ECO:0000256" key="5">
    <source>
        <dbReference type="ARBA" id="ARBA00022840"/>
    </source>
</evidence>
<accession>A0A7J6RV74</accession>
<dbReference type="PROSITE" id="PS50893">
    <property type="entry name" value="ABC_TRANSPORTER_2"/>
    <property type="match status" value="1"/>
</dbReference>
<sequence length="214" mass="23343">PGQQVAFVGPSGSGKSTIMALMQRFYDVESGSITIGGDDIRMLNVAWWRAQNGYVGQEPVLFDMTLAENVRYGKEDASMGELEKVANMSNMDYVTSMGGSVKWDDAMGPKGCRLSGGQKQRAAIARALVRDPHIIFLDEATSALDSTSEKVVQHAIDTASVGRTSVTVAHRLTTVRNCDVIYVITDGRIVESGNHDTLMDKHGVYYDLYTKGQK</sequence>
<evidence type="ECO:0000256" key="7">
    <source>
        <dbReference type="ARBA" id="ARBA00023136"/>
    </source>
</evidence>